<dbReference type="GO" id="GO:0016740">
    <property type="term" value="F:transferase activity"/>
    <property type="evidence" value="ECO:0007669"/>
    <property type="project" value="UniProtKB-KW"/>
</dbReference>
<evidence type="ECO:0000259" key="2">
    <source>
        <dbReference type="PROSITE" id="PS51096"/>
    </source>
</evidence>
<dbReference type="GeneID" id="86990652"/>
<name>A0A0B0H5U1_SOVGS</name>
<dbReference type="InterPro" id="IPR004701">
    <property type="entry name" value="PTS_EIIA_man-typ"/>
</dbReference>
<dbReference type="AlphaFoldDB" id="A0A0B0H5U1"/>
<keyword evidence="5" id="KW-1185">Reference proteome</keyword>
<reference evidence="3 5" key="1">
    <citation type="journal article" date="2014" name="BMC Genomics">
        <title>The genome of the intracellular bacterium of the coastal bivalve, Solemya velum: a blueprint for thriving in and out of symbiosis.</title>
        <authorList>
            <person name="Dmytrenko O."/>
            <person name="Russell S.L."/>
            <person name="Loo W.T."/>
            <person name="Fontanez K.M."/>
            <person name="Liao L."/>
            <person name="Roeselers G."/>
            <person name="Sharma R."/>
            <person name="Stewart F.J."/>
            <person name="Newton I.L."/>
            <person name="Woyke T."/>
            <person name="Wu D."/>
            <person name="Lang J.M."/>
            <person name="Eisen J.A."/>
            <person name="Cavanaugh C.M."/>
        </authorList>
    </citation>
    <scope>NUCLEOTIDE SEQUENCE [LARGE SCALE GENOMIC DNA]</scope>
    <source>
        <strain evidence="3 5">WH</strain>
    </source>
</reference>
<evidence type="ECO:0000256" key="1">
    <source>
        <dbReference type="ARBA" id="ARBA00022679"/>
    </source>
</evidence>
<reference evidence="4 6" key="2">
    <citation type="submission" date="2016-11" db="EMBL/GenBank/DDBJ databases">
        <title>Mixed transmission modes and dynamic genome evolution in an obligate animal-bacterial symbiosis.</title>
        <authorList>
            <person name="Russell S.L."/>
            <person name="Corbett-Detig R.B."/>
            <person name="Cavanaugh C.M."/>
        </authorList>
    </citation>
    <scope>NUCLEOTIDE SEQUENCE [LARGE SCALE GENOMIC DNA]</scope>
    <source>
        <strain evidence="4">MA-KB16</strain>
    </source>
</reference>
<dbReference type="STRING" id="2340.JV46_25870"/>
<sequence>MNTTVLIIAHAPLASAYCDVASHVLSGQHKQLFCLDIEADADVEQAVTAGIEMLQPTAGGQGALVLTDCFGATPSNIAGRIAESNTQNRLITGINLPMLIRVLNYQQENAKALASIAVEGGKTAIIEPQAN</sequence>
<dbReference type="InterPro" id="IPR051471">
    <property type="entry name" value="Bacterial_PTS_sugar_comp"/>
</dbReference>
<gene>
    <name evidence="4" type="ORF">BOV88_01010</name>
    <name evidence="3" type="ORF">JV46_25870</name>
</gene>
<dbReference type="EMBL" id="JRAA01000003">
    <property type="protein sequence ID" value="KHF24027.1"/>
    <property type="molecule type" value="Genomic_DNA"/>
</dbReference>
<dbReference type="Gene3D" id="3.40.50.510">
    <property type="entry name" value="Phosphotransferase system, mannose-type IIA component"/>
    <property type="match status" value="1"/>
</dbReference>
<evidence type="ECO:0000313" key="6">
    <source>
        <dbReference type="Proteomes" id="UP000190962"/>
    </source>
</evidence>
<dbReference type="EC" id="2.7.1.69" evidence="3"/>
<dbReference type="SUPFAM" id="SSF53062">
    <property type="entry name" value="PTS system fructose IIA component-like"/>
    <property type="match status" value="1"/>
</dbReference>
<dbReference type="GO" id="GO:0009401">
    <property type="term" value="P:phosphoenolpyruvate-dependent sugar phosphotransferase system"/>
    <property type="evidence" value="ECO:0007669"/>
    <property type="project" value="InterPro"/>
</dbReference>
<protein>
    <submittedName>
        <fullName evidence="3">Phosphotransferase</fullName>
        <ecNumber evidence="3">2.7.1.69</ecNumber>
    </submittedName>
</protein>
<comment type="caution">
    <text evidence="3">The sequence shown here is derived from an EMBL/GenBank/DDBJ whole genome shotgun (WGS) entry which is preliminary data.</text>
</comment>
<feature type="domain" description="PTS EIIA type-4" evidence="2">
    <location>
        <begin position="2"/>
        <end position="125"/>
    </location>
</feature>
<dbReference type="PROSITE" id="PS51096">
    <property type="entry name" value="PTS_EIIA_TYPE_4"/>
    <property type="match status" value="1"/>
</dbReference>
<dbReference type="RefSeq" id="WP_052132277.1">
    <property type="nucleotide sequence ID" value="NZ_JRAA01000003.1"/>
</dbReference>
<dbReference type="EMBL" id="MPNX01000001">
    <property type="protein sequence ID" value="OOY36205.1"/>
    <property type="molecule type" value="Genomic_DNA"/>
</dbReference>
<proteinExistence type="predicted"/>
<evidence type="ECO:0000313" key="3">
    <source>
        <dbReference type="EMBL" id="KHF24027.1"/>
    </source>
</evidence>
<dbReference type="Proteomes" id="UP000030856">
    <property type="component" value="Unassembled WGS sequence"/>
</dbReference>
<dbReference type="OrthoDB" id="7065728at2"/>
<dbReference type="Proteomes" id="UP000190962">
    <property type="component" value="Unassembled WGS sequence"/>
</dbReference>
<dbReference type="PANTHER" id="PTHR33799:SF1">
    <property type="entry name" value="PTS SYSTEM MANNOSE-SPECIFIC EIIAB COMPONENT-RELATED"/>
    <property type="match status" value="1"/>
</dbReference>
<dbReference type="PANTHER" id="PTHR33799">
    <property type="entry name" value="PTS PERMEASE-RELATED-RELATED"/>
    <property type="match status" value="1"/>
</dbReference>
<evidence type="ECO:0000313" key="4">
    <source>
        <dbReference type="EMBL" id="OOY36205.1"/>
    </source>
</evidence>
<accession>A0A0B0H5U1</accession>
<keyword evidence="1 3" id="KW-0808">Transferase</keyword>
<dbReference type="eggNOG" id="COG2893">
    <property type="taxonomic scope" value="Bacteria"/>
</dbReference>
<organism evidence="3 5">
    <name type="scientific">Solemya velum gill symbiont</name>
    <dbReference type="NCBI Taxonomy" id="2340"/>
    <lineage>
        <taxon>Bacteria</taxon>
        <taxon>Pseudomonadati</taxon>
        <taxon>Pseudomonadota</taxon>
        <taxon>Gammaproteobacteria</taxon>
        <taxon>sulfur-oxidizing symbionts</taxon>
    </lineage>
</organism>
<dbReference type="InterPro" id="IPR036662">
    <property type="entry name" value="PTS_EIIA_man-typ_sf"/>
</dbReference>
<evidence type="ECO:0000313" key="5">
    <source>
        <dbReference type="Proteomes" id="UP000030856"/>
    </source>
</evidence>
<dbReference type="Pfam" id="PF03610">
    <property type="entry name" value="EIIA-man"/>
    <property type="match status" value="1"/>
</dbReference>
<dbReference type="GO" id="GO:0016020">
    <property type="term" value="C:membrane"/>
    <property type="evidence" value="ECO:0007669"/>
    <property type="project" value="InterPro"/>
</dbReference>